<dbReference type="EMBL" id="KV425921">
    <property type="protein sequence ID" value="KZV98237.1"/>
    <property type="molecule type" value="Genomic_DNA"/>
</dbReference>
<dbReference type="Proteomes" id="UP000077266">
    <property type="component" value="Unassembled WGS sequence"/>
</dbReference>
<reference evidence="2 3" key="1">
    <citation type="journal article" date="2016" name="Mol. Biol. Evol.">
        <title>Comparative Genomics of Early-Diverging Mushroom-Forming Fungi Provides Insights into the Origins of Lignocellulose Decay Capabilities.</title>
        <authorList>
            <person name="Nagy L.G."/>
            <person name="Riley R."/>
            <person name="Tritt A."/>
            <person name="Adam C."/>
            <person name="Daum C."/>
            <person name="Floudas D."/>
            <person name="Sun H."/>
            <person name="Yadav J.S."/>
            <person name="Pangilinan J."/>
            <person name="Larsson K.H."/>
            <person name="Matsuura K."/>
            <person name="Barry K."/>
            <person name="Labutti K."/>
            <person name="Kuo R."/>
            <person name="Ohm R.A."/>
            <person name="Bhattacharya S.S."/>
            <person name="Shirouzu T."/>
            <person name="Yoshinaga Y."/>
            <person name="Martin F.M."/>
            <person name="Grigoriev I.V."/>
            <person name="Hibbett D.S."/>
        </authorList>
    </citation>
    <scope>NUCLEOTIDE SEQUENCE [LARGE SCALE GENOMIC DNA]</scope>
    <source>
        <strain evidence="2 3">HHB12029</strain>
    </source>
</reference>
<organism evidence="2 3">
    <name type="scientific">Exidia glandulosa HHB12029</name>
    <dbReference type="NCBI Taxonomy" id="1314781"/>
    <lineage>
        <taxon>Eukaryota</taxon>
        <taxon>Fungi</taxon>
        <taxon>Dikarya</taxon>
        <taxon>Basidiomycota</taxon>
        <taxon>Agaricomycotina</taxon>
        <taxon>Agaricomycetes</taxon>
        <taxon>Auriculariales</taxon>
        <taxon>Exidiaceae</taxon>
        <taxon>Exidia</taxon>
    </lineage>
</organism>
<proteinExistence type="predicted"/>
<name>A0A165LRX9_EXIGL</name>
<dbReference type="InParanoid" id="A0A165LRX9"/>
<sequence>MSSESVCGGLHLRAVVVRRERIEGPLHPASIAITSADPPSHGPAARHRQGPSAADRNETRDDCTPRPQPASVLFEGP</sequence>
<feature type="compositionally biased region" description="Basic and acidic residues" evidence="1">
    <location>
        <begin position="55"/>
        <end position="64"/>
    </location>
</feature>
<evidence type="ECO:0000256" key="1">
    <source>
        <dbReference type="SAM" id="MobiDB-lite"/>
    </source>
</evidence>
<protein>
    <submittedName>
        <fullName evidence="2">Uncharacterized protein</fullName>
    </submittedName>
</protein>
<gene>
    <name evidence="2" type="ORF">EXIGLDRAFT_728700</name>
</gene>
<accession>A0A165LRX9</accession>
<evidence type="ECO:0000313" key="3">
    <source>
        <dbReference type="Proteomes" id="UP000077266"/>
    </source>
</evidence>
<dbReference type="AlphaFoldDB" id="A0A165LRX9"/>
<evidence type="ECO:0000313" key="2">
    <source>
        <dbReference type="EMBL" id="KZV98237.1"/>
    </source>
</evidence>
<keyword evidence="3" id="KW-1185">Reference proteome</keyword>
<feature type="region of interest" description="Disordered" evidence="1">
    <location>
        <begin position="26"/>
        <end position="77"/>
    </location>
</feature>